<comment type="cofactor">
    <cofactor evidence="2">
        <name>Zn(2+)</name>
        <dbReference type="ChEBI" id="CHEBI:29105"/>
    </cofactor>
</comment>
<protein>
    <recommendedName>
        <fullName evidence="4">mannose-6-phosphate isomerase</fullName>
        <ecNumber evidence="4">5.3.1.8</ecNumber>
    </recommendedName>
    <alternativeName>
        <fullName evidence="8">Phosphohexomutase</fullName>
    </alternativeName>
    <alternativeName>
        <fullName evidence="9">Phosphomannose isomerase</fullName>
    </alternativeName>
</protein>
<dbReference type="Gene3D" id="2.60.120.10">
    <property type="entry name" value="Jelly Rolls"/>
    <property type="match status" value="2"/>
</dbReference>
<evidence type="ECO:0000256" key="7">
    <source>
        <dbReference type="ARBA" id="ARBA00023235"/>
    </source>
</evidence>
<evidence type="ECO:0000256" key="5">
    <source>
        <dbReference type="ARBA" id="ARBA00022723"/>
    </source>
</evidence>
<sequence>MIRLVNSTQSYAWGSRTAIPGLFGLEPSVDPVAELWLGAHVSAPSLAQAAENVRLDDLIAADSRAALGEDVQARFGSALPYLLKLIAAESPLSLQVHPHIDRARSGYAEEDASGVPLDAAHRNFKDRNHKPELVYALTQFEALCGFRAPRRAAELFAGLDAPLAKELSGVLRAQPTAEGIRAAFTQLLEPESRPNAAAIHEVAAACAARLAVGSPSPRADRTVVMLNQAYPGDPGVVTSLLLNPVTLQPGDAMFVPAGGVHAYLSGLGVEVMASSDNVLRAGLTPKHVDVVELLRNVDYVAAPPIRIAPETFHGATKVFYAPVDDFELSVTTLPDAAGADETHPLPGRGPRIVLCLEGEMTLGTSDGTLLTLSVGQSAFVPASDGRLTVCGSGTLVQADVP</sequence>
<dbReference type="PANTHER" id="PTHR10309">
    <property type="entry name" value="MANNOSE-6-PHOSPHATE ISOMERASE"/>
    <property type="match status" value="1"/>
</dbReference>
<dbReference type="InterPro" id="IPR014710">
    <property type="entry name" value="RmlC-like_jellyroll"/>
</dbReference>
<keyword evidence="13" id="KW-1185">Reference proteome</keyword>
<evidence type="ECO:0000256" key="3">
    <source>
        <dbReference type="ARBA" id="ARBA00010772"/>
    </source>
</evidence>
<feature type="domain" description="Phosphomannose isomerase type I catalytic" evidence="10">
    <location>
        <begin position="1"/>
        <end position="147"/>
    </location>
</feature>
<reference evidence="12 13" key="1">
    <citation type="submission" date="2022-07" db="EMBL/GenBank/DDBJ databases">
        <title>Novel species in genus cellulomonas.</title>
        <authorList>
            <person name="Ye L."/>
        </authorList>
    </citation>
    <scope>NUCLEOTIDE SEQUENCE [LARGE SCALE GENOMIC DNA]</scope>
    <source>
        <strain evidence="13">zg-Y338</strain>
    </source>
</reference>
<evidence type="ECO:0000256" key="1">
    <source>
        <dbReference type="ARBA" id="ARBA00000757"/>
    </source>
</evidence>
<dbReference type="SUPFAM" id="SSF51182">
    <property type="entry name" value="RmlC-like cupins"/>
    <property type="match status" value="1"/>
</dbReference>
<accession>A0ABY5KVJ1</accession>
<evidence type="ECO:0000256" key="8">
    <source>
        <dbReference type="ARBA" id="ARBA00029741"/>
    </source>
</evidence>
<dbReference type="InterPro" id="IPR018050">
    <property type="entry name" value="Pmannose_isomerase-type1_CS"/>
</dbReference>
<proteinExistence type="inferred from homology"/>
<dbReference type="PANTHER" id="PTHR10309:SF0">
    <property type="entry name" value="MANNOSE-6-PHOSPHATE ISOMERASE"/>
    <property type="match status" value="1"/>
</dbReference>
<evidence type="ECO:0000259" key="10">
    <source>
        <dbReference type="Pfam" id="PF20511"/>
    </source>
</evidence>
<dbReference type="PIRSF" id="PIRSF001480">
    <property type="entry name" value="Mannose-6-phosphate_isomerase"/>
    <property type="match status" value="1"/>
</dbReference>
<dbReference type="EC" id="5.3.1.8" evidence="4"/>
<keyword evidence="6" id="KW-0862">Zinc</keyword>
<comment type="catalytic activity">
    <reaction evidence="1">
        <text>D-mannose 6-phosphate = D-fructose 6-phosphate</text>
        <dbReference type="Rhea" id="RHEA:12356"/>
        <dbReference type="ChEBI" id="CHEBI:58735"/>
        <dbReference type="ChEBI" id="CHEBI:61527"/>
        <dbReference type="EC" id="5.3.1.8"/>
    </reaction>
</comment>
<evidence type="ECO:0000259" key="11">
    <source>
        <dbReference type="Pfam" id="PF21621"/>
    </source>
</evidence>
<dbReference type="Pfam" id="PF20511">
    <property type="entry name" value="PMI_typeI_cat"/>
    <property type="match status" value="1"/>
</dbReference>
<evidence type="ECO:0000256" key="2">
    <source>
        <dbReference type="ARBA" id="ARBA00001947"/>
    </source>
</evidence>
<name>A0ABY5KVJ1_9CELL</name>
<evidence type="ECO:0000313" key="12">
    <source>
        <dbReference type="EMBL" id="UUI74502.1"/>
    </source>
</evidence>
<dbReference type="InterPro" id="IPR016305">
    <property type="entry name" value="Mannose-6-P_Isomerase"/>
</dbReference>
<dbReference type="EMBL" id="CP101988">
    <property type="protein sequence ID" value="UUI74502.1"/>
    <property type="molecule type" value="Genomic_DNA"/>
</dbReference>
<evidence type="ECO:0000256" key="6">
    <source>
        <dbReference type="ARBA" id="ARBA00022833"/>
    </source>
</evidence>
<dbReference type="CDD" id="cd07011">
    <property type="entry name" value="cupin_PMI_type_I_N"/>
    <property type="match status" value="1"/>
</dbReference>
<keyword evidence="5" id="KW-0479">Metal-binding</keyword>
<evidence type="ECO:0000313" key="13">
    <source>
        <dbReference type="Proteomes" id="UP001316189"/>
    </source>
</evidence>
<dbReference type="InterPro" id="IPR001250">
    <property type="entry name" value="Man6P_Isoase-1"/>
</dbReference>
<dbReference type="RefSeq" id="WP_227569438.1">
    <property type="nucleotide sequence ID" value="NZ_CP101988.1"/>
</dbReference>
<dbReference type="InterPro" id="IPR049071">
    <property type="entry name" value="MPI_cupin_dom"/>
</dbReference>
<gene>
    <name evidence="12" type="primary">manA</name>
    <name evidence="12" type="ORF">NP064_11940</name>
</gene>
<evidence type="ECO:0000256" key="9">
    <source>
        <dbReference type="ARBA" id="ARBA00030762"/>
    </source>
</evidence>
<dbReference type="PROSITE" id="PS00966">
    <property type="entry name" value="PMI_I_2"/>
    <property type="match status" value="1"/>
</dbReference>
<dbReference type="GO" id="GO:0004476">
    <property type="term" value="F:mannose-6-phosphate isomerase activity"/>
    <property type="evidence" value="ECO:0007669"/>
    <property type="project" value="UniProtKB-EC"/>
</dbReference>
<comment type="similarity">
    <text evidence="3">Belongs to the mannose-6-phosphate isomerase type 1 family.</text>
</comment>
<dbReference type="PRINTS" id="PR00714">
    <property type="entry name" value="MAN6PISMRASE"/>
</dbReference>
<organism evidence="12 13">
    <name type="scientific">Cellulomonas chengniuliangii</name>
    <dbReference type="NCBI Taxonomy" id="2968084"/>
    <lineage>
        <taxon>Bacteria</taxon>
        <taxon>Bacillati</taxon>
        <taxon>Actinomycetota</taxon>
        <taxon>Actinomycetes</taxon>
        <taxon>Micrococcales</taxon>
        <taxon>Cellulomonadaceae</taxon>
        <taxon>Cellulomonas</taxon>
    </lineage>
</organism>
<dbReference type="Pfam" id="PF21621">
    <property type="entry name" value="MPI_cupin_dom"/>
    <property type="match status" value="1"/>
</dbReference>
<dbReference type="Proteomes" id="UP001316189">
    <property type="component" value="Chromosome"/>
</dbReference>
<dbReference type="Gene3D" id="1.10.441.10">
    <property type="entry name" value="Phosphomannose Isomerase, domain 2"/>
    <property type="match status" value="1"/>
</dbReference>
<evidence type="ECO:0000256" key="4">
    <source>
        <dbReference type="ARBA" id="ARBA00011956"/>
    </source>
</evidence>
<keyword evidence="7 12" id="KW-0413">Isomerase</keyword>
<dbReference type="NCBIfam" id="TIGR00218">
    <property type="entry name" value="manA"/>
    <property type="match status" value="1"/>
</dbReference>
<dbReference type="InterPro" id="IPR046457">
    <property type="entry name" value="PMI_typeI_cat"/>
</dbReference>
<dbReference type="InterPro" id="IPR011051">
    <property type="entry name" value="RmlC_Cupin_sf"/>
</dbReference>
<feature type="domain" description="Mannose-6-phosphate isomerase cupin" evidence="11">
    <location>
        <begin position="318"/>
        <end position="397"/>
    </location>
</feature>